<keyword evidence="4 8" id="KW-1133">Transmembrane helix</keyword>
<dbReference type="Gene3D" id="3.40.50.80">
    <property type="entry name" value="Nucleotide-binding domain of ferredoxin-NADP reductase (FNR) module"/>
    <property type="match status" value="1"/>
</dbReference>
<evidence type="ECO:0000259" key="11">
    <source>
        <dbReference type="Pfam" id="PF08030"/>
    </source>
</evidence>
<organism evidence="12 13">
    <name type="scientific">Smittium megazygosporum</name>
    <dbReference type="NCBI Taxonomy" id="133381"/>
    <lineage>
        <taxon>Eukaryota</taxon>
        <taxon>Fungi</taxon>
        <taxon>Fungi incertae sedis</taxon>
        <taxon>Zoopagomycota</taxon>
        <taxon>Kickxellomycotina</taxon>
        <taxon>Harpellomycetes</taxon>
        <taxon>Harpellales</taxon>
        <taxon>Legeriomycetaceae</taxon>
        <taxon>Smittium</taxon>
    </lineage>
</organism>
<dbReference type="OrthoDB" id="10006946at2759"/>
<keyword evidence="2 8" id="KW-0812">Transmembrane</keyword>
<evidence type="ECO:0000256" key="7">
    <source>
        <dbReference type="ARBA" id="ARBA00023136"/>
    </source>
</evidence>
<keyword evidence="5" id="KW-0560">Oxidoreductase</keyword>
<accession>A0A2T9Z8F5</accession>
<evidence type="ECO:0000313" key="12">
    <source>
        <dbReference type="EMBL" id="PVV00832.1"/>
    </source>
</evidence>
<protein>
    <recommendedName>
        <fullName evidence="14">FAD-binding FR-type domain-containing protein</fullName>
    </recommendedName>
</protein>
<evidence type="ECO:0000256" key="1">
    <source>
        <dbReference type="ARBA" id="ARBA00004141"/>
    </source>
</evidence>
<evidence type="ECO:0000256" key="4">
    <source>
        <dbReference type="ARBA" id="ARBA00022989"/>
    </source>
</evidence>
<dbReference type="EMBL" id="MBFS01001611">
    <property type="protein sequence ID" value="PVV00832.1"/>
    <property type="molecule type" value="Genomic_DNA"/>
</dbReference>
<dbReference type="PANTHER" id="PTHR11972">
    <property type="entry name" value="NADPH OXIDASE"/>
    <property type="match status" value="1"/>
</dbReference>
<keyword evidence="13" id="KW-1185">Reference proteome</keyword>
<dbReference type="GO" id="GO:0016491">
    <property type="term" value="F:oxidoreductase activity"/>
    <property type="evidence" value="ECO:0007669"/>
    <property type="project" value="UniProtKB-KW"/>
</dbReference>
<dbReference type="InterPro" id="IPR039261">
    <property type="entry name" value="FNR_nucleotide-bd"/>
</dbReference>
<dbReference type="InterPro" id="IPR013112">
    <property type="entry name" value="FAD-bd_8"/>
</dbReference>
<proteinExistence type="predicted"/>
<dbReference type="GO" id="GO:0006811">
    <property type="term" value="P:monoatomic ion transport"/>
    <property type="evidence" value="ECO:0007669"/>
    <property type="project" value="UniProtKB-KW"/>
</dbReference>
<feature type="domain" description="Ferric reductase NAD binding" evidence="11">
    <location>
        <begin position="281"/>
        <end position="413"/>
    </location>
</feature>
<evidence type="ECO:0000256" key="8">
    <source>
        <dbReference type="SAM" id="Phobius"/>
    </source>
</evidence>
<feature type="domain" description="FAD-binding 8" evidence="10">
    <location>
        <begin position="157"/>
        <end position="263"/>
    </location>
</feature>
<comment type="caution">
    <text evidence="12">The sequence shown here is derived from an EMBL/GenBank/DDBJ whole genome shotgun (WGS) entry which is preliminary data.</text>
</comment>
<keyword evidence="6" id="KW-0813">Transport</keyword>
<gene>
    <name evidence="12" type="ORF">BB560_004772</name>
</gene>
<dbReference type="SUPFAM" id="SSF52343">
    <property type="entry name" value="Ferredoxin reductase-like, C-terminal NADP-linked domain"/>
    <property type="match status" value="1"/>
</dbReference>
<feature type="domain" description="Ferric oxidoreductase" evidence="9">
    <location>
        <begin position="15"/>
        <end position="123"/>
    </location>
</feature>
<feature type="transmembrane region" description="Helical" evidence="8">
    <location>
        <begin position="23"/>
        <end position="48"/>
    </location>
</feature>
<evidence type="ECO:0000259" key="10">
    <source>
        <dbReference type="Pfam" id="PF08022"/>
    </source>
</evidence>
<evidence type="ECO:0000313" key="13">
    <source>
        <dbReference type="Proteomes" id="UP000245609"/>
    </source>
</evidence>
<dbReference type="GO" id="GO:0005886">
    <property type="term" value="C:plasma membrane"/>
    <property type="evidence" value="ECO:0007669"/>
    <property type="project" value="TreeGrafter"/>
</dbReference>
<dbReference type="STRING" id="133381.A0A2T9Z8F5"/>
<dbReference type="CDD" id="cd06186">
    <property type="entry name" value="NOX_Duox_like_FAD_NADP"/>
    <property type="match status" value="1"/>
</dbReference>
<comment type="subcellular location">
    <subcellularLocation>
        <location evidence="1">Membrane</location>
        <topology evidence="1">Multi-pass membrane protein</topology>
    </subcellularLocation>
</comment>
<dbReference type="Pfam" id="PF01794">
    <property type="entry name" value="Ferric_reduct"/>
    <property type="match status" value="1"/>
</dbReference>
<dbReference type="InterPro" id="IPR013130">
    <property type="entry name" value="Fe3_Rdtase_TM_dom"/>
</dbReference>
<dbReference type="Proteomes" id="UP000245609">
    <property type="component" value="Unassembled WGS sequence"/>
</dbReference>
<evidence type="ECO:0000256" key="3">
    <source>
        <dbReference type="ARBA" id="ARBA00022982"/>
    </source>
</evidence>
<name>A0A2T9Z8F5_9FUNG</name>
<evidence type="ECO:0000256" key="2">
    <source>
        <dbReference type="ARBA" id="ARBA00022692"/>
    </source>
</evidence>
<dbReference type="InterPro" id="IPR013121">
    <property type="entry name" value="Fe_red_NAD-bd_6"/>
</dbReference>
<dbReference type="PANTHER" id="PTHR11972:SF69">
    <property type="entry name" value="FERRIC REDUCTION OXIDASE 6-RELATED"/>
    <property type="match status" value="1"/>
</dbReference>
<sequence length="440" mass="50158">MPKRWMPYTLGFRSIRIENPKRLHMFFGVMFTFWSFLHTVAALIRVYIPNKYNKYVMSKAAKKALIKSSSKGHGFSNTHYLITGLVAVALLAILVSTSIRLVRTRMYELFYYTHYLFVGVVIASFLHIGMDKFWAASCAIYALNRLLNFVSIKKHSLKEVSFTPHGQNSFEIQIPKKKQLMRVSDMGSVFPSKYVYICCPQLSCLQWHPFDVLDLGDQNKDYTTLLISIRGKWTRDLCKIFSKQSKVGSSEPEKEASKYTLLVSREFATPISYIYENDAAVLIAGGAGISPMLSIINAHIADAKGGSPKSKLKNIYLVWILNQYGQVEILDKFLRSVGPSDAFSSVKIVIYFTGAISGMTEEGKGITEYNKNDYRISVEYYRPDIYDIYNSIIPELGSKLQIGISAVGSESLTTYAKRMSTKWNIRHLFKYKINYYEGTF</sequence>
<reference evidence="12 13" key="1">
    <citation type="journal article" date="2018" name="MBio">
        <title>Comparative Genomics Reveals the Core Gene Toolbox for the Fungus-Insect Symbiosis.</title>
        <authorList>
            <person name="Wang Y."/>
            <person name="Stata M."/>
            <person name="Wang W."/>
            <person name="Stajich J.E."/>
            <person name="White M.M."/>
            <person name="Moncalvo J.M."/>
        </authorList>
    </citation>
    <scope>NUCLEOTIDE SEQUENCE [LARGE SCALE GENOMIC DNA]</scope>
    <source>
        <strain evidence="12 13">SC-DP-2</strain>
    </source>
</reference>
<keyword evidence="6" id="KW-0406">Ion transport</keyword>
<keyword evidence="3" id="KW-0249">Electron transport</keyword>
<evidence type="ECO:0000259" key="9">
    <source>
        <dbReference type="Pfam" id="PF01794"/>
    </source>
</evidence>
<evidence type="ECO:0000256" key="5">
    <source>
        <dbReference type="ARBA" id="ARBA00023002"/>
    </source>
</evidence>
<dbReference type="AlphaFoldDB" id="A0A2T9Z8F5"/>
<evidence type="ECO:0008006" key="14">
    <source>
        <dbReference type="Google" id="ProtNLM"/>
    </source>
</evidence>
<feature type="transmembrane region" description="Helical" evidence="8">
    <location>
        <begin position="109"/>
        <end position="128"/>
    </location>
</feature>
<feature type="transmembrane region" description="Helical" evidence="8">
    <location>
        <begin position="80"/>
        <end position="102"/>
    </location>
</feature>
<evidence type="ECO:0000256" key="6">
    <source>
        <dbReference type="ARBA" id="ARBA00023065"/>
    </source>
</evidence>
<dbReference type="InterPro" id="IPR050369">
    <property type="entry name" value="RBOH/FRE"/>
</dbReference>
<keyword evidence="7 8" id="KW-0472">Membrane</keyword>
<dbReference type="Pfam" id="PF08022">
    <property type="entry name" value="FAD_binding_8"/>
    <property type="match status" value="1"/>
</dbReference>
<dbReference type="Pfam" id="PF08030">
    <property type="entry name" value="NAD_binding_6"/>
    <property type="match status" value="1"/>
</dbReference>